<dbReference type="Proteomes" id="UP000253529">
    <property type="component" value="Unassembled WGS sequence"/>
</dbReference>
<gene>
    <name evidence="2" type="ORF">DFR50_105151</name>
</gene>
<evidence type="ECO:0000313" key="3">
    <source>
        <dbReference type="Proteomes" id="UP000253529"/>
    </source>
</evidence>
<dbReference type="PANTHER" id="PTHR43682:SF1">
    <property type="entry name" value="LACTATE UTILIZATION PROTEIN C"/>
    <property type="match status" value="1"/>
</dbReference>
<comment type="caution">
    <text evidence="2">The sequence shown here is derived from an EMBL/GenBank/DDBJ whole genome shotgun (WGS) entry which is preliminary data.</text>
</comment>
<dbReference type="EMBL" id="QNRK01000005">
    <property type="protein sequence ID" value="RBP16508.1"/>
    <property type="molecule type" value="Genomic_DNA"/>
</dbReference>
<dbReference type="Pfam" id="PF02589">
    <property type="entry name" value="LUD_dom"/>
    <property type="match status" value="1"/>
</dbReference>
<dbReference type="InterPro" id="IPR037171">
    <property type="entry name" value="NagB/RpiA_transferase-like"/>
</dbReference>
<dbReference type="InterPro" id="IPR003741">
    <property type="entry name" value="LUD_dom"/>
</dbReference>
<dbReference type="PANTHER" id="PTHR43682">
    <property type="entry name" value="LACTATE UTILIZATION PROTEIN C"/>
    <property type="match status" value="1"/>
</dbReference>
<dbReference type="AlphaFoldDB" id="A0A366FPF0"/>
<protein>
    <submittedName>
        <fullName evidence="2">L-lactate dehydrogenase complex protein LldG</fullName>
    </submittedName>
</protein>
<evidence type="ECO:0000259" key="1">
    <source>
        <dbReference type="Pfam" id="PF02589"/>
    </source>
</evidence>
<dbReference type="SUPFAM" id="SSF100950">
    <property type="entry name" value="NagB/RpiA/CoA transferase-like"/>
    <property type="match status" value="1"/>
</dbReference>
<name>A0A366FPF0_9HYPH</name>
<evidence type="ECO:0000313" key="2">
    <source>
        <dbReference type="EMBL" id="RBP16508.1"/>
    </source>
</evidence>
<sequence>MKDGRSGEVSARETVLAGIRRSLGVTGGEAPRRFEVERRLAEAPAGIVPQRGQGDLPARVATFRAEAERAQATVAEAAALNDVPAEVARFLREANCPATVRMGTDPRLAALPWPATALDVSIGPSDGRDLNAVSMALVGIAETGTLALVSGADNPTTLNFLPDNAIVVVRREDVVADYEAAFARLRAVYGKGGAPRALNFITGPSRSADIEQTLLLGAHGPRRLHIVIAG</sequence>
<dbReference type="InterPro" id="IPR024185">
    <property type="entry name" value="FTHF_cligase-like_sf"/>
</dbReference>
<accession>A0A366FPF0</accession>
<feature type="domain" description="LUD" evidence="1">
    <location>
        <begin position="134"/>
        <end position="228"/>
    </location>
</feature>
<dbReference type="Gene3D" id="3.40.50.10420">
    <property type="entry name" value="NagB/RpiA/CoA transferase-like"/>
    <property type="match status" value="1"/>
</dbReference>
<reference evidence="2 3" key="1">
    <citation type="submission" date="2018-06" db="EMBL/GenBank/DDBJ databases">
        <title>Genomic Encyclopedia of Type Strains, Phase IV (KMG-IV): sequencing the most valuable type-strain genomes for metagenomic binning, comparative biology and taxonomic classification.</title>
        <authorList>
            <person name="Goeker M."/>
        </authorList>
    </citation>
    <scope>NUCLEOTIDE SEQUENCE [LARGE SCALE GENOMIC DNA]</scope>
    <source>
        <strain evidence="2 3">DSM 24875</strain>
    </source>
</reference>
<keyword evidence="3" id="KW-1185">Reference proteome</keyword>
<organism evidence="2 3">
    <name type="scientific">Roseiarcus fermentans</name>
    <dbReference type="NCBI Taxonomy" id="1473586"/>
    <lineage>
        <taxon>Bacteria</taxon>
        <taxon>Pseudomonadati</taxon>
        <taxon>Pseudomonadota</taxon>
        <taxon>Alphaproteobacteria</taxon>
        <taxon>Hyphomicrobiales</taxon>
        <taxon>Roseiarcaceae</taxon>
        <taxon>Roseiarcus</taxon>
    </lineage>
</organism>
<proteinExistence type="predicted"/>